<dbReference type="EMBL" id="SRPY01000224">
    <property type="protein sequence ID" value="KAG5926927.1"/>
    <property type="molecule type" value="Genomic_DNA"/>
</dbReference>
<feature type="compositionally biased region" description="Polar residues" evidence="1">
    <location>
        <begin position="7"/>
        <end position="21"/>
    </location>
</feature>
<feature type="compositionally biased region" description="Basic and acidic residues" evidence="1">
    <location>
        <begin position="47"/>
        <end position="63"/>
    </location>
</feature>
<sequence length="63" mass="6863">MADKSQAHSNTSSGKATQNEEVTVHEADVGMSRKASTMSTVLSSGEAARRVRAENKRKKEEKK</sequence>
<protein>
    <submittedName>
        <fullName evidence="2">Uncharacterized protein</fullName>
    </submittedName>
</protein>
<dbReference type="Proteomes" id="UP000811619">
    <property type="component" value="Unassembled WGS sequence"/>
</dbReference>
<evidence type="ECO:0000313" key="2">
    <source>
        <dbReference type="EMBL" id="KAG5926927.1"/>
    </source>
</evidence>
<accession>A0A8K0NM14</accession>
<reference evidence="2" key="1">
    <citation type="journal article" date="2020" name="bioRxiv">
        <title>Whole genome comparisons of ergot fungi reveals the divergence and evolution of species within the genus Claviceps are the result of varying mechanisms driving genome evolution and host range expansion.</title>
        <authorList>
            <person name="Wyka S.A."/>
            <person name="Mondo S.J."/>
            <person name="Liu M."/>
            <person name="Dettman J."/>
            <person name="Nalam V."/>
            <person name="Broders K.D."/>
        </authorList>
    </citation>
    <scope>NUCLEOTIDE SEQUENCE</scope>
    <source>
        <strain evidence="2">CCC 489</strain>
    </source>
</reference>
<keyword evidence="3" id="KW-1185">Reference proteome</keyword>
<proteinExistence type="predicted"/>
<feature type="compositionally biased region" description="Polar residues" evidence="1">
    <location>
        <begin position="34"/>
        <end position="43"/>
    </location>
</feature>
<evidence type="ECO:0000313" key="3">
    <source>
        <dbReference type="Proteomes" id="UP000811619"/>
    </source>
</evidence>
<name>A0A8K0NM14_9HYPO</name>
<comment type="caution">
    <text evidence="2">The sequence shown here is derived from an EMBL/GenBank/DDBJ whole genome shotgun (WGS) entry which is preliminary data.</text>
</comment>
<feature type="region of interest" description="Disordered" evidence="1">
    <location>
        <begin position="1"/>
        <end position="63"/>
    </location>
</feature>
<gene>
    <name evidence="2" type="ORF">E4U42_002803</name>
</gene>
<dbReference type="AlphaFoldDB" id="A0A8K0NM14"/>
<evidence type="ECO:0000256" key="1">
    <source>
        <dbReference type="SAM" id="MobiDB-lite"/>
    </source>
</evidence>
<organism evidence="2 3">
    <name type="scientific">Claviceps africana</name>
    <dbReference type="NCBI Taxonomy" id="83212"/>
    <lineage>
        <taxon>Eukaryota</taxon>
        <taxon>Fungi</taxon>
        <taxon>Dikarya</taxon>
        <taxon>Ascomycota</taxon>
        <taxon>Pezizomycotina</taxon>
        <taxon>Sordariomycetes</taxon>
        <taxon>Hypocreomycetidae</taxon>
        <taxon>Hypocreales</taxon>
        <taxon>Clavicipitaceae</taxon>
        <taxon>Claviceps</taxon>
    </lineage>
</organism>